<accession>A0AAE5WQI5</accession>
<proteinExistence type="predicted"/>
<dbReference type="EMBL" id="CP034999">
    <property type="protein sequence ID" value="QAS80826.1"/>
    <property type="molecule type" value="Genomic_DNA"/>
</dbReference>
<evidence type="ECO:0000313" key="3">
    <source>
        <dbReference type="Proteomes" id="UP000220927"/>
    </source>
</evidence>
<protein>
    <submittedName>
        <fullName evidence="1">Uncharacterized protein</fullName>
    </submittedName>
</protein>
<dbReference type="EMBL" id="CP034999">
    <property type="protein sequence ID" value="QAS81254.1"/>
    <property type="molecule type" value="Genomic_DNA"/>
</dbReference>
<dbReference type="RefSeq" id="WP_116275255.1">
    <property type="nucleotide sequence ID" value="NZ_CP034999.1"/>
</dbReference>
<evidence type="ECO:0000313" key="1">
    <source>
        <dbReference type="EMBL" id="QAS80826.1"/>
    </source>
</evidence>
<name>A0AAE5WQI5_9HYPH</name>
<dbReference type="GO" id="GO:0030151">
    <property type="term" value="F:molybdenum ion binding"/>
    <property type="evidence" value="ECO:0007669"/>
    <property type="project" value="InterPro"/>
</dbReference>
<evidence type="ECO:0000313" key="2">
    <source>
        <dbReference type="EMBL" id="QAS81254.1"/>
    </source>
</evidence>
<dbReference type="KEGG" id="rad:CO657_22520"/>
<sequence length="43" mass="5083">MEENLYHQICQSAGFILCSPPNYQQCEEFQSCFRSDEYDTEPT</sequence>
<dbReference type="AlphaFoldDB" id="A0AAE5WQI5"/>
<dbReference type="InterPro" id="IPR006975">
    <property type="entry name" value="NifQ"/>
</dbReference>
<dbReference type="Pfam" id="PF04891">
    <property type="entry name" value="NifQ"/>
    <property type="match status" value="1"/>
</dbReference>
<keyword evidence="3" id="KW-1185">Reference proteome</keyword>
<reference evidence="1 3" key="1">
    <citation type="submission" date="2019-01" db="EMBL/GenBank/DDBJ databases">
        <title>Genomic insights into the origins and evolution of symbiotic genes in the Phaseolus vulgaris microsymbionts.</title>
        <authorList>
            <person name="Tong W."/>
        </authorList>
    </citation>
    <scope>NUCLEOTIDE SEQUENCE [LARGE SCALE GENOMIC DNA]</scope>
    <source>
        <strain evidence="1 3">FH23</strain>
        <plasmid evidence="1">pRapFH23a</plasmid>
        <plasmid evidence="3">prapfh23a</plasmid>
    </source>
</reference>
<dbReference type="KEGG" id="rad:CO657_25645"/>
<organism evidence="1 3">
    <name type="scientific">Rhizobium acidisoli</name>
    <dbReference type="NCBI Taxonomy" id="1538158"/>
    <lineage>
        <taxon>Bacteria</taxon>
        <taxon>Pseudomonadati</taxon>
        <taxon>Pseudomonadota</taxon>
        <taxon>Alphaproteobacteria</taxon>
        <taxon>Hyphomicrobiales</taxon>
        <taxon>Rhizobiaceae</taxon>
        <taxon>Rhizobium/Agrobacterium group</taxon>
        <taxon>Rhizobium</taxon>
    </lineage>
</organism>
<dbReference type="GO" id="GO:0009399">
    <property type="term" value="P:nitrogen fixation"/>
    <property type="evidence" value="ECO:0007669"/>
    <property type="project" value="InterPro"/>
</dbReference>
<gene>
    <name evidence="1" type="ORF">CO657_22520</name>
    <name evidence="2" type="ORF">CO657_25645</name>
</gene>
<dbReference type="Proteomes" id="UP000220927">
    <property type="component" value="Plasmid pRapFH23a"/>
</dbReference>
<keyword evidence="1" id="KW-0614">Plasmid</keyword>
<geneLocation type="plasmid" evidence="1">
    <name>pRapFH23a</name>
</geneLocation>
<geneLocation type="plasmid" evidence="3">
    <name>prapfh23a</name>
</geneLocation>